<evidence type="ECO:0000256" key="1">
    <source>
        <dbReference type="ARBA" id="ARBA00004477"/>
    </source>
</evidence>
<feature type="transmembrane region" description="Helical" evidence="10">
    <location>
        <begin position="248"/>
        <end position="274"/>
    </location>
</feature>
<comment type="pathway">
    <text evidence="2 10">Protein modification; protein glycosylation.</text>
</comment>
<dbReference type="Pfam" id="PF03155">
    <property type="entry name" value="Alg6_Alg8"/>
    <property type="match status" value="1"/>
</dbReference>
<dbReference type="AlphaFoldDB" id="A0A6A2WQM0"/>
<comment type="subcellular location">
    <subcellularLocation>
        <location evidence="1 10">Endoplasmic reticulum membrane</location>
        <topology evidence="1 10">Multi-pass membrane protein</topology>
    </subcellularLocation>
</comment>
<dbReference type="UniPathway" id="UPA00378"/>
<feature type="transmembrane region" description="Helical" evidence="10">
    <location>
        <begin position="133"/>
        <end position="155"/>
    </location>
</feature>
<evidence type="ECO:0000313" key="12">
    <source>
        <dbReference type="Proteomes" id="UP000436088"/>
    </source>
</evidence>
<dbReference type="GO" id="GO:0042283">
    <property type="term" value="F:dolichyl pyrophosphate Glc1Man9GlcNAc2 alpha-1,3-glucosyltransferase activity"/>
    <property type="evidence" value="ECO:0007669"/>
    <property type="project" value="TreeGrafter"/>
</dbReference>
<comment type="caution">
    <text evidence="10">Lacks conserved residue(s) required for the propagation of feature annotation.</text>
</comment>
<dbReference type="PANTHER" id="PTHR12413">
    <property type="entry name" value="DOLICHYL GLYCOSYLTRANSFERASE"/>
    <property type="match status" value="1"/>
</dbReference>
<comment type="caution">
    <text evidence="11">The sequence shown here is derived from an EMBL/GenBank/DDBJ whole genome shotgun (WGS) entry which is preliminary data.</text>
</comment>
<evidence type="ECO:0000256" key="6">
    <source>
        <dbReference type="ARBA" id="ARBA00022692"/>
    </source>
</evidence>
<dbReference type="PANTHER" id="PTHR12413:SF2">
    <property type="entry name" value="DOLICHYL PYROPHOSPHATE GLC1MAN9GLCNAC2 ALPHA-1,3-GLUCOSYLTRANSFERASE-RELATED"/>
    <property type="match status" value="1"/>
</dbReference>
<dbReference type="OrthoDB" id="1689333at2759"/>
<evidence type="ECO:0000256" key="3">
    <source>
        <dbReference type="ARBA" id="ARBA00008715"/>
    </source>
</evidence>
<accession>A0A6A2WQM0</accession>
<evidence type="ECO:0000313" key="11">
    <source>
        <dbReference type="EMBL" id="KAE8662261.1"/>
    </source>
</evidence>
<evidence type="ECO:0000256" key="10">
    <source>
        <dbReference type="RuleBase" id="RU363110"/>
    </source>
</evidence>
<keyword evidence="5 10" id="KW-0808">Transferase</keyword>
<feature type="transmembrane region" description="Helical" evidence="10">
    <location>
        <begin position="67"/>
        <end position="86"/>
    </location>
</feature>
<keyword evidence="8 10" id="KW-1133">Transmembrane helix</keyword>
<protein>
    <recommendedName>
        <fullName evidence="10">Alpha-1,3-glucosyltransferase</fullName>
        <ecNumber evidence="10">2.4.1.-</ecNumber>
    </recommendedName>
</protein>
<proteinExistence type="inferred from homology"/>
<evidence type="ECO:0000256" key="5">
    <source>
        <dbReference type="ARBA" id="ARBA00022679"/>
    </source>
</evidence>
<dbReference type="GO" id="GO:0005789">
    <property type="term" value="C:endoplasmic reticulum membrane"/>
    <property type="evidence" value="ECO:0007669"/>
    <property type="project" value="UniProtKB-SubCell"/>
</dbReference>
<dbReference type="InterPro" id="IPR004856">
    <property type="entry name" value="Glyco_trans_ALG6/ALG8"/>
</dbReference>
<dbReference type="GO" id="GO:0006487">
    <property type="term" value="P:protein N-linked glycosylation"/>
    <property type="evidence" value="ECO:0007669"/>
    <property type="project" value="TreeGrafter"/>
</dbReference>
<evidence type="ECO:0000256" key="9">
    <source>
        <dbReference type="ARBA" id="ARBA00023136"/>
    </source>
</evidence>
<evidence type="ECO:0000256" key="7">
    <source>
        <dbReference type="ARBA" id="ARBA00022824"/>
    </source>
</evidence>
<feature type="transmembrane region" description="Helical" evidence="10">
    <location>
        <begin position="191"/>
        <end position="211"/>
    </location>
</feature>
<feature type="transmembrane region" description="Helical" evidence="10">
    <location>
        <begin position="223"/>
        <end position="241"/>
    </location>
</feature>
<evidence type="ECO:0000256" key="8">
    <source>
        <dbReference type="ARBA" id="ARBA00022989"/>
    </source>
</evidence>
<keyword evidence="7 10" id="KW-0256">Endoplasmic reticulum</keyword>
<keyword evidence="6 10" id="KW-0812">Transmembrane</keyword>
<sequence length="279" mass="31170">MLDKGIAFLLRKFGFPTPVASFTGGLVGDASPFAVLPRITPTTTFIIVLLALSPCLFKTWRDPRPRLIARSVAYAYTCGFLFGWHVHEKASLHISIPLALVAVESLEDAKHYFLLSVVSCYSLFPLPYEAQEYPIKVLLLLLHTILMWFCFSALYPKIVATKGSLQADKKATQFESMGSSRTSAKKQWFELGWVAKSYLLGVVVVEIWGHFLHSYLRGDNLPFLPLMSISMYCAFVLLDLATETDNRILLTSLGTPLACIHFCSHLACFISIIYGEDDS</sequence>
<dbReference type="EMBL" id="VEPZ02001715">
    <property type="protein sequence ID" value="KAE8662261.1"/>
    <property type="molecule type" value="Genomic_DNA"/>
</dbReference>
<comment type="similarity">
    <text evidence="3 10">Belongs to the ALG6/ALG8 glucosyltransferase family.</text>
</comment>
<reference evidence="11" key="1">
    <citation type="submission" date="2019-09" db="EMBL/GenBank/DDBJ databases">
        <title>Draft genome information of white flower Hibiscus syriacus.</title>
        <authorList>
            <person name="Kim Y.-M."/>
        </authorList>
    </citation>
    <scope>NUCLEOTIDE SEQUENCE [LARGE SCALE GENOMIC DNA]</scope>
    <source>
        <strain evidence="11">YM2019G1</strain>
    </source>
</reference>
<keyword evidence="12" id="KW-1185">Reference proteome</keyword>
<evidence type="ECO:0000256" key="2">
    <source>
        <dbReference type="ARBA" id="ARBA00004922"/>
    </source>
</evidence>
<organism evidence="11 12">
    <name type="scientific">Hibiscus syriacus</name>
    <name type="common">Rose of Sharon</name>
    <dbReference type="NCBI Taxonomy" id="106335"/>
    <lineage>
        <taxon>Eukaryota</taxon>
        <taxon>Viridiplantae</taxon>
        <taxon>Streptophyta</taxon>
        <taxon>Embryophyta</taxon>
        <taxon>Tracheophyta</taxon>
        <taxon>Spermatophyta</taxon>
        <taxon>Magnoliopsida</taxon>
        <taxon>eudicotyledons</taxon>
        <taxon>Gunneridae</taxon>
        <taxon>Pentapetalae</taxon>
        <taxon>rosids</taxon>
        <taxon>malvids</taxon>
        <taxon>Malvales</taxon>
        <taxon>Malvaceae</taxon>
        <taxon>Malvoideae</taxon>
        <taxon>Hibiscus</taxon>
    </lineage>
</organism>
<keyword evidence="9 10" id="KW-0472">Membrane</keyword>
<evidence type="ECO:0000256" key="4">
    <source>
        <dbReference type="ARBA" id="ARBA00022676"/>
    </source>
</evidence>
<gene>
    <name evidence="11" type="ORF">F3Y22_tig00113716pilonHSYRG00084</name>
</gene>
<dbReference type="EC" id="2.4.1.-" evidence="10"/>
<name>A0A6A2WQM0_HIBSY</name>
<feature type="transmembrane region" description="Helical" evidence="10">
    <location>
        <begin position="39"/>
        <end position="60"/>
    </location>
</feature>
<keyword evidence="4 10" id="KW-0328">Glycosyltransferase</keyword>
<dbReference type="Proteomes" id="UP000436088">
    <property type="component" value="Unassembled WGS sequence"/>
</dbReference>